<reference evidence="8 9" key="1">
    <citation type="submission" date="2014-06" db="EMBL/GenBank/DDBJ databases">
        <title>Shewanella sp. YQH10.</title>
        <authorList>
            <person name="Liu Y."/>
            <person name="Zeng R."/>
        </authorList>
    </citation>
    <scope>NUCLEOTIDE SEQUENCE [LARGE SCALE GENOMIC DNA]</scope>
    <source>
        <strain evidence="8 9">YQH10</strain>
    </source>
</reference>
<evidence type="ECO:0000256" key="5">
    <source>
        <dbReference type="PROSITE-ProRule" id="PRU00182"/>
    </source>
</evidence>
<dbReference type="InterPro" id="IPR000748">
    <property type="entry name" value="PsdUridine_synth_RsuA/RluB/E/F"/>
</dbReference>
<sequence length="243" mass="27379">MMQSPDSVNGVRLAHFLALAGVCSRRQAARLIQQQRVSVNGTIGVHHQRISLSDHEPITLDGQPITLKHHPIYWLYHKPIGIDCRLLDNDASSLRHRLPASTHCYPVGRLDKDSRGLLLISNDGELTQRLMHPAFAHQKHYQVRVDKPFNHNFLELMAAGVDYGEGLTKACEVRQLGPELFAITLTEGKKRQIRRMCRHFGFRVIDLLRTHIGELALGKLPEGCFRALTAAEIQLLNTLKVAV</sequence>
<evidence type="ECO:0000259" key="7">
    <source>
        <dbReference type="SMART" id="SM00363"/>
    </source>
</evidence>
<comment type="catalytic activity">
    <reaction evidence="3">
        <text>uridine(35) in tRNA(Tyr) = pseudouridine(35) in tRNA(Tyr)</text>
        <dbReference type="Rhea" id="RHEA:60556"/>
        <dbReference type="Rhea" id="RHEA-COMP:15607"/>
        <dbReference type="Rhea" id="RHEA-COMP:15608"/>
        <dbReference type="ChEBI" id="CHEBI:65314"/>
        <dbReference type="ChEBI" id="CHEBI:65315"/>
    </reaction>
</comment>
<comment type="similarity">
    <text evidence="1 6">Belongs to the pseudouridine synthase RsuA family.</text>
</comment>
<protein>
    <recommendedName>
        <fullName evidence="6">Pseudouridine synthase</fullName>
        <ecNumber evidence="6">5.4.99.-</ecNumber>
    </recommendedName>
</protein>
<evidence type="ECO:0000256" key="2">
    <source>
        <dbReference type="ARBA" id="ARBA00023235"/>
    </source>
</evidence>
<keyword evidence="9" id="KW-1185">Reference proteome</keyword>
<evidence type="ECO:0000256" key="4">
    <source>
        <dbReference type="ARBA" id="ARBA00036535"/>
    </source>
</evidence>
<accession>A0A094JBZ4</accession>
<gene>
    <name evidence="8" type="ORF">HR45_10290</name>
</gene>
<dbReference type="SUPFAM" id="SSF55120">
    <property type="entry name" value="Pseudouridine synthase"/>
    <property type="match status" value="1"/>
</dbReference>
<dbReference type="GO" id="GO:0000455">
    <property type="term" value="P:enzyme-directed rRNA pseudouridine synthesis"/>
    <property type="evidence" value="ECO:0007669"/>
    <property type="project" value="UniProtKB-ARBA"/>
</dbReference>
<evidence type="ECO:0000256" key="1">
    <source>
        <dbReference type="ARBA" id="ARBA00008348"/>
    </source>
</evidence>
<dbReference type="RefSeq" id="WP_037442530.1">
    <property type="nucleotide sequence ID" value="NZ_JPEO01000006.1"/>
</dbReference>
<comment type="caution">
    <text evidence="8">The sequence shown here is derived from an EMBL/GenBank/DDBJ whole genome shotgun (WGS) entry which is preliminary data.</text>
</comment>
<name>A0A094JBZ4_9GAMM</name>
<dbReference type="InterPro" id="IPR018496">
    <property type="entry name" value="PsdUridine_synth_RsuA/RluB_CS"/>
</dbReference>
<dbReference type="EC" id="5.4.99.-" evidence="6"/>
<keyword evidence="2 6" id="KW-0413">Isomerase</keyword>
<dbReference type="Pfam" id="PF00849">
    <property type="entry name" value="PseudoU_synth_2"/>
    <property type="match status" value="1"/>
</dbReference>
<dbReference type="STRING" id="1515746.HR45_10290"/>
<comment type="catalytic activity">
    <reaction evidence="4">
        <text>uridine(2604) in 23S rRNA = pseudouridine(2604) in 23S rRNA</text>
        <dbReference type="Rhea" id="RHEA:38875"/>
        <dbReference type="Rhea" id="RHEA-COMP:10093"/>
        <dbReference type="Rhea" id="RHEA-COMP:10094"/>
        <dbReference type="ChEBI" id="CHEBI:65314"/>
        <dbReference type="ChEBI" id="CHEBI:65315"/>
        <dbReference type="EC" id="5.4.99.21"/>
    </reaction>
</comment>
<keyword evidence="5" id="KW-0694">RNA-binding</keyword>
<dbReference type="GO" id="GO:0160138">
    <property type="term" value="F:23S rRNA pseudouridine(2604) synthase activity"/>
    <property type="evidence" value="ECO:0007669"/>
    <property type="project" value="UniProtKB-EC"/>
</dbReference>
<dbReference type="InterPro" id="IPR020103">
    <property type="entry name" value="PsdUridine_synth_cat_dom_sf"/>
</dbReference>
<dbReference type="CDD" id="cd00165">
    <property type="entry name" value="S4"/>
    <property type="match status" value="1"/>
</dbReference>
<dbReference type="PANTHER" id="PTHR47683">
    <property type="entry name" value="PSEUDOURIDINE SYNTHASE FAMILY PROTEIN-RELATED"/>
    <property type="match status" value="1"/>
</dbReference>
<organism evidence="8 9">
    <name type="scientific">Shewanella mangrovi</name>
    <dbReference type="NCBI Taxonomy" id="1515746"/>
    <lineage>
        <taxon>Bacteria</taxon>
        <taxon>Pseudomonadati</taxon>
        <taxon>Pseudomonadota</taxon>
        <taxon>Gammaproteobacteria</taxon>
        <taxon>Alteromonadales</taxon>
        <taxon>Shewanellaceae</taxon>
        <taxon>Shewanella</taxon>
    </lineage>
</organism>
<dbReference type="PROSITE" id="PS01149">
    <property type="entry name" value="PSI_RSU"/>
    <property type="match status" value="1"/>
</dbReference>
<dbReference type="NCBIfam" id="TIGR00093">
    <property type="entry name" value="pseudouridine synthase"/>
    <property type="match status" value="1"/>
</dbReference>
<dbReference type="Gene3D" id="3.10.290.10">
    <property type="entry name" value="RNA-binding S4 domain"/>
    <property type="match status" value="1"/>
</dbReference>
<dbReference type="PROSITE" id="PS50889">
    <property type="entry name" value="S4"/>
    <property type="match status" value="1"/>
</dbReference>
<feature type="domain" description="RNA-binding S4" evidence="7">
    <location>
        <begin position="11"/>
        <end position="71"/>
    </location>
</feature>
<dbReference type="SUPFAM" id="SSF55174">
    <property type="entry name" value="Alpha-L RNA-binding motif"/>
    <property type="match status" value="1"/>
</dbReference>
<dbReference type="InterPro" id="IPR036986">
    <property type="entry name" value="S4_RNA-bd_sf"/>
</dbReference>
<dbReference type="InterPro" id="IPR006145">
    <property type="entry name" value="PsdUridine_synth_RsuA/RluA"/>
</dbReference>
<dbReference type="InterPro" id="IPR002942">
    <property type="entry name" value="S4_RNA-bd"/>
</dbReference>
<evidence type="ECO:0000256" key="3">
    <source>
        <dbReference type="ARBA" id="ARBA00036390"/>
    </source>
</evidence>
<dbReference type="Gene3D" id="3.30.70.580">
    <property type="entry name" value="Pseudouridine synthase I, catalytic domain, N-terminal subdomain"/>
    <property type="match status" value="1"/>
</dbReference>
<dbReference type="EMBL" id="JPEO01000006">
    <property type="protein sequence ID" value="KFZ37400.1"/>
    <property type="molecule type" value="Genomic_DNA"/>
</dbReference>
<dbReference type="InterPro" id="IPR050343">
    <property type="entry name" value="RsuA_PseudoU_synthase"/>
</dbReference>
<dbReference type="Gene3D" id="3.30.70.1560">
    <property type="entry name" value="Alpha-L RNA-binding motif"/>
    <property type="match status" value="1"/>
</dbReference>
<dbReference type="Proteomes" id="UP000029264">
    <property type="component" value="Unassembled WGS sequence"/>
</dbReference>
<evidence type="ECO:0000313" key="8">
    <source>
        <dbReference type="EMBL" id="KFZ37400.1"/>
    </source>
</evidence>
<dbReference type="GO" id="GO:0003723">
    <property type="term" value="F:RNA binding"/>
    <property type="evidence" value="ECO:0007669"/>
    <property type="project" value="UniProtKB-KW"/>
</dbReference>
<dbReference type="PANTHER" id="PTHR47683:SF2">
    <property type="entry name" value="RNA-BINDING S4 DOMAIN-CONTAINING PROTEIN"/>
    <property type="match status" value="1"/>
</dbReference>
<dbReference type="eggNOG" id="COG1187">
    <property type="taxonomic scope" value="Bacteria"/>
</dbReference>
<dbReference type="SMART" id="SM00363">
    <property type="entry name" value="S4"/>
    <property type="match status" value="1"/>
</dbReference>
<proteinExistence type="inferred from homology"/>
<dbReference type="AlphaFoldDB" id="A0A094JBZ4"/>
<dbReference type="InterPro" id="IPR020094">
    <property type="entry name" value="TruA/RsuA/RluB/E/F_N"/>
</dbReference>
<dbReference type="InterPro" id="IPR042092">
    <property type="entry name" value="PsdUridine_s_RsuA/RluB/E/F_cat"/>
</dbReference>
<dbReference type="Pfam" id="PF01479">
    <property type="entry name" value="S4"/>
    <property type="match status" value="1"/>
</dbReference>
<evidence type="ECO:0000313" key="9">
    <source>
        <dbReference type="Proteomes" id="UP000029264"/>
    </source>
</evidence>
<evidence type="ECO:0000256" key="6">
    <source>
        <dbReference type="RuleBase" id="RU003887"/>
    </source>
</evidence>